<dbReference type="FunFam" id="3.90.1530.30:FF:000001">
    <property type="entry name" value="Chromosome partitioning protein ParB"/>
    <property type="match status" value="1"/>
</dbReference>
<dbReference type="SMART" id="SM00470">
    <property type="entry name" value="ParB"/>
    <property type="match status" value="1"/>
</dbReference>
<evidence type="ECO:0000256" key="1">
    <source>
        <dbReference type="ARBA" id="ARBA00006295"/>
    </source>
</evidence>
<dbReference type="InterPro" id="IPR050336">
    <property type="entry name" value="Chromosome_partition/occlusion"/>
</dbReference>
<dbReference type="InterPro" id="IPR041468">
    <property type="entry name" value="HTH_ParB/Spo0J"/>
</dbReference>
<dbReference type="Gene3D" id="1.10.10.2830">
    <property type="match status" value="1"/>
</dbReference>
<dbReference type="STRING" id="1802701.A3A33_03435"/>
<dbReference type="GO" id="GO:0007059">
    <property type="term" value="P:chromosome segregation"/>
    <property type="evidence" value="ECO:0007669"/>
    <property type="project" value="UniProtKB-KW"/>
</dbReference>
<dbReference type="EMBL" id="MGKP01000012">
    <property type="protein sequence ID" value="OGN28807.1"/>
    <property type="molecule type" value="Genomic_DNA"/>
</dbReference>
<evidence type="ECO:0000313" key="6">
    <source>
        <dbReference type="Proteomes" id="UP000179047"/>
    </source>
</evidence>
<dbReference type="NCBIfam" id="TIGR00180">
    <property type="entry name" value="parB_part"/>
    <property type="match status" value="1"/>
</dbReference>
<organism evidence="5 6">
    <name type="scientific">Candidatus Yanofskybacteria bacterium RIFCSPLOWO2_01_FULL_49_25</name>
    <dbReference type="NCBI Taxonomy" id="1802701"/>
    <lineage>
        <taxon>Bacteria</taxon>
        <taxon>Candidatus Yanofskyibacteriota</taxon>
    </lineage>
</organism>
<dbReference type="Gene3D" id="3.90.1530.30">
    <property type="match status" value="1"/>
</dbReference>
<protein>
    <recommendedName>
        <fullName evidence="4">ParB-like N-terminal domain-containing protein</fullName>
    </recommendedName>
</protein>
<dbReference type="FunFam" id="1.10.10.2830:FF:000001">
    <property type="entry name" value="Chromosome partitioning protein ParB"/>
    <property type="match status" value="1"/>
</dbReference>
<evidence type="ECO:0000313" key="5">
    <source>
        <dbReference type="EMBL" id="OGN28807.1"/>
    </source>
</evidence>
<dbReference type="InterPro" id="IPR003115">
    <property type="entry name" value="ParB_N"/>
</dbReference>
<dbReference type="PANTHER" id="PTHR33375">
    <property type="entry name" value="CHROMOSOME-PARTITIONING PROTEIN PARB-RELATED"/>
    <property type="match status" value="1"/>
</dbReference>
<dbReference type="InterPro" id="IPR036086">
    <property type="entry name" value="ParB/Sulfiredoxin_sf"/>
</dbReference>
<accession>A0A1F8GTQ2</accession>
<dbReference type="SUPFAM" id="SSF109709">
    <property type="entry name" value="KorB DNA-binding domain-like"/>
    <property type="match status" value="1"/>
</dbReference>
<dbReference type="Pfam" id="PF17762">
    <property type="entry name" value="HTH_ParB"/>
    <property type="match status" value="1"/>
</dbReference>
<dbReference type="InterPro" id="IPR057240">
    <property type="entry name" value="ParB_dimer_C"/>
</dbReference>
<evidence type="ECO:0000259" key="4">
    <source>
        <dbReference type="SMART" id="SM00470"/>
    </source>
</evidence>
<comment type="similarity">
    <text evidence="1">Belongs to the ParB family.</text>
</comment>
<keyword evidence="3" id="KW-0238">DNA-binding</keyword>
<comment type="caution">
    <text evidence="5">The sequence shown here is derived from an EMBL/GenBank/DDBJ whole genome shotgun (WGS) entry which is preliminary data.</text>
</comment>
<dbReference type="InterPro" id="IPR004437">
    <property type="entry name" value="ParB/RepB/Spo0J"/>
</dbReference>
<keyword evidence="2" id="KW-0159">Chromosome partition</keyword>
<dbReference type="GO" id="GO:0005694">
    <property type="term" value="C:chromosome"/>
    <property type="evidence" value="ECO:0007669"/>
    <property type="project" value="TreeGrafter"/>
</dbReference>
<dbReference type="GO" id="GO:0003677">
    <property type="term" value="F:DNA binding"/>
    <property type="evidence" value="ECO:0007669"/>
    <property type="project" value="UniProtKB-KW"/>
</dbReference>
<name>A0A1F8GTQ2_9BACT</name>
<evidence type="ECO:0000256" key="3">
    <source>
        <dbReference type="ARBA" id="ARBA00023125"/>
    </source>
</evidence>
<dbReference type="Pfam" id="PF02195">
    <property type="entry name" value="ParB_N"/>
    <property type="match status" value="1"/>
</dbReference>
<dbReference type="Proteomes" id="UP000179047">
    <property type="component" value="Unassembled WGS sequence"/>
</dbReference>
<dbReference type="PANTHER" id="PTHR33375:SF1">
    <property type="entry name" value="CHROMOSOME-PARTITIONING PROTEIN PARB-RELATED"/>
    <property type="match status" value="1"/>
</dbReference>
<dbReference type="SUPFAM" id="SSF110849">
    <property type="entry name" value="ParB/Sulfiredoxin"/>
    <property type="match status" value="1"/>
</dbReference>
<feature type="domain" description="ParB-like N-terminal" evidence="4">
    <location>
        <begin position="32"/>
        <end position="131"/>
    </location>
</feature>
<reference evidence="5 6" key="1">
    <citation type="journal article" date="2016" name="Nat. Commun.">
        <title>Thousands of microbial genomes shed light on interconnected biogeochemical processes in an aquifer system.</title>
        <authorList>
            <person name="Anantharaman K."/>
            <person name="Brown C.T."/>
            <person name="Hug L.A."/>
            <person name="Sharon I."/>
            <person name="Castelle C.J."/>
            <person name="Probst A.J."/>
            <person name="Thomas B.C."/>
            <person name="Singh A."/>
            <person name="Wilkins M.J."/>
            <person name="Karaoz U."/>
            <person name="Brodie E.L."/>
            <person name="Williams K.H."/>
            <person name="Hubbard S.S."/>
            <person name="Banfield J.F."/>
        </authorList>
    </citation>
    <scope>NUCLEOTIDE SEQUENCE [LARGE SCALE GENOMIC DNA]</scope>
</reference>
<sequence>MKKQSGLGRGLQSLIPNKPTKLIPKEKTDNIFYIQTAKVRPNPNQPRQDFDPSALKELADSIKKYGVLQPLLVSKIELESPRGLDVSYELIAGERRLRAAKLAGLPEVPVIIKDNIDEGKMKLEVALIENLQREDLNPIEEAEAFASLASEFKLTQKEIADRVGKSRESVANGMRLLGLAPNIKEGLRAGKISKTHARALLAFEDDSKRQEVFKQILAGSFAARDVEHSARDHKVNKNNLAQQAINTRFVDLQNNLAKNLSAPVLIRSGAAGGRIEIRFATLEDLNKIVKVILD</sequence>
<dbReference type="AlphaFoldDB" id="A0A1F8GTQ2"/>
<evidence type="ECO:0000256" key="2">
    <source>
        <dbReference type="ARBA" id="ARBA00022829"/>
    </source>
</evidence>
<gene>
    <name evidence="5" type="ORF">A3A33_03435</name>
</gene>
<dbReference type="CDD" id="cd16393">
    <property type="entry name" value="SPO0J_N"/>
    <property type="match status" value="1"/>
</dbReference>
<proteinExistence type="inferred from homology"/>
<dbReference type="Pfam" id="PF23552">
    <property type="entry name" value="ParB_C"/>
    <property type="match status" value="1"/>
</dbReference>